<protein>
    <submittedName>
        <fullName evidence="2">Uncharacterized protein</fullName>
    </submittedName>
</protein>
<name>A0A4S4NQQ5_9BACT</name>
<keyword evidence="1" id="KW-0472">Membrane</keyword>
<dbReference type="Proteomes" id="UP000308528">
    <property type="component" value="Unassembled WGS sequence"/>
</dbReference>
<evidence type="ECO:0000313" key="3">
    <source>
        <dbReference type="Proteomes" id="UP000308528"/>
    </source>
</evidence>
<evidence type="ECO:0000256" key="1">
    <source>
        <dbReference type="SAM" id="Phobius"/>
    </source>
</evidence>
<keyword evidence="1" id="KW-1133">Transmembrane helix</keyword>
<keyword evidence="1" id="KW-0812">Transmembrane</keyword>
<sequence length="409" mass="45656">MAAPLTEKFIQHAVADRLNGDHYRRRSAYVSTEVYTRLKRADVLLAFLRTRSRPYVVVVEAKSRNTIHQLKLRVNRGRAEWTGRLLSMGLVVGLSAIVGYQWYFNAFNTLLLLAVFLIGSILITAVVTALRLRFARSISAIEQLGRYPANESWIAVGEDTFVNREEYRILHQQCRKNGVGLIVIDARGRLSLKQIPRPRHVFNDYLSRYGRKQEIMEVIGRRPAYGATPAERRQNRRRFLNMALLLALVGLLMLLVYEGNYGPVVPDPFADPRFRTPADVKIQGPAQEAPADPFGTGTEPAKPAPECPPVGINEISYVVVDAVLPGEEANRRFQQLAAAGIRGHERLPAACLRDVPATGEVALYTGTRYASAAAAREAERAYRNLLERVGLAPQYGQAVQLRNDGTSPQ</sequence>
<organism evidence="2 3">
    <name type="scientific">Neolewinella litorea</name>
    <dbReference type="NCBI Taxonomy" id="2562452"/>
    <lineage>
        <taxon>Bacteria</taxon>
        <taxon>Pseudomonadati</taxon>
        <taxon>Bacteroidota</taxon>
        <taxon>Saprospiria</taxon>
        <taxon>Saprospirales</taxon>
        <taxon>Lewinellaceae</taxon>
        <taxon>Neolewinella</taxon>
    </lineage>
</organism>
<evidence type="ECO:0000313" key="2">
    <source>
        <dbReference type="EMBL" id="THH40668.1"/>
    </source>
</evidence>
<dbReference type="EMBL" id="SRSF01000002">
    <property type="protein sequence ID" value="THH40668.1"/>
    <property type="molecule type" value="Genomic_DNA"/>
</dbReference>
<comment type="caution">
    <text evidence="2">The sequence shown here is derived from an EMBL/GenBank/DDBJ whole genome shotgun (WGS) entry which is preliminary data.</text>
</comment>
<feature type="transmembrane region" description="Helical" evidence="1">
    <location>
        <begin position="239"/>
        <end position="257"/>
    </location>
</feature>
<dbReference type="OrthoDB" id="1490553at2"/>
<reference evidence="2 3" key="1">
    <citation type="submission" date="2019-04" db="EMBL/GenBank/DDBJ databases">
        <title>Lewinella litorea sp. nov., isolated from a marine sand.</title>
        <authorList>
            <person name="Yoon J.-H."/>
        </authorList>
    </citation>
    <scope>NUCLEOTIDE SEQUENCE [LARGE SCALE GENOMIC DNA]</scope>
    <source>
        <strain evidence="2 3">HSMS-39</strain>
    </source>
</reference>
<keyword evidence="3" id="KW-1185">Reference proteome</keyword>
<dbReference type="AlphaFoldDB" id="A0A4S4NQQ5"/>
<feature type="transmembrane region" description="Helical" evidence="1">
    <location>
        <begin position="110"/>
        <end position="130"/>
    </location>
</feature>
<proteinExistence type="predicted"/>
<gene>
    <name evidence="2" type="ORF">E4021_08035</name>
</gene>
<feature type="transmembrane region" description="Helical" evidence="1">
    <location>
        <begin position="85"/>
        <end position="104"/>
    </location>
</feature>
<dbReference type="RefSeq" id="WP_136458152.1">
    <property type="nucleotide sequence ID" value="NZ_SRSF01000002.1"/>
</dbReference>
<accession>A0A4S4NQQ5</accession>